<accession>A0ABS4AE51</accession>
<dbReference type="Proteomes" id="UP000681594">
    <property type="component" value="Unassembled WGS sequence"/>
</dbReference>
<comment type="caution">
    <text evidence="2">The sequence shown here is derived from an EMBL/GenBank/DDBJ whole genome shotgun (WGS) entry which is preliminary data.</text>
</comment>
<protein>
    <recommendedName>
        <fullName evidence="4">Flp family type IVb pilin</fullName>
    </recommendedName>
</protein>
<sequence length="55" mass="5452">MFTKLITSAAVALQCRKGVTAAEYAILAAGICVVVAAAATSLGPLLNAKLAGIFS</sequence>
<proteinExistence type="predicted"/>
<keyword evidence="3" id="KW-1185">Reference proteome</keyword>
<reference evidence="2 3" key="1">
    <citation type="submission" date="2021-03" db="EMBL/GenBank/DDBJ databases">
        <authorList>
            <person name="So Y."/>
        </authorList>
    </citation>
    <scope>NUCLEOTIDE SEQUENCE [LARGE SCALE GENOMIC DNA]</scope>
    <source>
        <strain evidence="2 3">SSH11</strain>
    </source>
</reference>
<keyword evidence="1" id="KW-0472">Membrane</keyword>
<name>A0ABS4AE51_9PROT</name>
<keyword evidence="1" id="KW-0812">Transmembrane</keyword>
<dbReference type="RefSeq" id="WP_209379544.1">
    <property type="nucleotide sequence ID" value="NZ_JAGIZB010000009.1"/>
</dbReference>
<feature type="transmembrane region" description="Helical" evidence="1">
    <location>
        <begin position="27"/>
        <end position="46"/>
    </location>
</feature>
<dbReference type="EMBL" id="JAGIZB010000009">
    <property type="protein sequence ID" value="MBP0445292.1"/>
    <property type="molecule type" value="Genomic_DNA"/>
</dbReference>
<gene>
    <name evidence="2" type="ORF">J8J14_10930</name>
</gene>
<keyword evidence="1" id="KW-1133">Transmembrane helix</keyword>
<organism evidence="2 3">
    <name type="scientific">Pararoseomonas baculiformis</name>
    <dbReference type="NCBI Taxonomy" id="2820812"/>
    <lineage>
        <taxon>Bacteria</taxon>
        <taxon>Pseudomonadati</taxon>
        <taxon>Pseudomonadota</taxon>
        <taxon>Alphaproteobacteria</taxon>
        <taxon>Acetobacterales</taxon>
        <taxon>Acetobacteraceae</taxon>
        <taxon>Pararoseomonas</taxon>
    </lineage>
</organism>
<evidence type="ECO:0000313" key="3">
    <source>
        <dbReference type="Proteomes" id="UP000681594"/>
    </source>
</evidence>
<evidence type="ECO:0008006" key="4">
    <source>
        <dbReference type="Google" id="ProtNLM"/>
    </source>
</evidence>
<evidence type="ECO:0000256" key="1">
    <source>
        <dbReference type="SAM" id="Phobius"/>
    </source>
</evidence>
<evidence type="ECO:0000313" key="2">
    <source>
        <dbReference type="EMBL" id="MBP0445292.1"/>
    </source>
</evidence>